<dbReference type="CDD" id="cd03795">
    <property type="entry name" value="GT4_WfcD-like"/>
    <property type="match status" value="1"/>
</dbReference>
<comment type="caution">
    <text evidence="3">The sequence shown here is derived from an EMBL/GenBank/DDBJ whole genome shotgun (WGS) entry which is preliminary data.</text>
</comment>
<dbReference type="InterPro" id="IPR028098">
    <property type="entry name" value="Glyco_trans_4-like_N"/>
</dbReference>
<gene>
    <name evidence="3" type="ORF">O6P32_10865</name>
</gene>
<feature type="domain" description="Glycosyltransferase subfamily 4-like N-terminal" evidence="2">
    <location>
        <begin position="18"/>
        <end position="175"/>
    </location>
</feature>
<name>A0ABT4PJG6_9BACT</name>
<evidence type="ECO:0000259" key="1">
    <source>
        <dbReference type="Pfam" id="PF00534"/>
    </source>
</evidence>
<reference evidence="3" key="1">
    <citation type="submission" date="2022-12" db="EMBL/GenBank/DDBJ databases">
        <title>Phocaeicola acetigenes sp. nov., isolated feces from a healthy human.</title>
        <authorList>
            <person name="Do H."/>
            <person name="Ha Y.B."/>
            <person name="Kim J.-S."/>
            <person name="Suh M.K."/>
            <person name="Kim H.S."/>
            <person name="Lee J.-S."/>
        </authorList>
    </citation>
    <scope>NUCLEOTIDE SEQUENCE</scope>
    <source>
        <strain evidence="3">KGMB11183</strain>
    </source>
</reference>
<evidence type="ECO:0000313" key="3">
    <source>
        <dbReference type="EMBL" id="MCZ8373201.1"/>
    </source>
</evidence>
<organism evidence="3 4">
    <name type="scientific">Phocaeicola acetigenes</name>
    <dbReference type="NCBI Taxonomy" id="3016083"/>
    <lineage>
        <taxon>Bacteria</taxon>
        <taxon>Pseudomonadati</taxon>
        <taxon>Bacteroidota</taxon>
        <taxon>Bacteroidia</taxon>
        <taxon>Bacteroidales</taxon>
        <taxon>Bacteroidaceae</taxon>
        <taxon>Phocaeicola</taxon>
    </lineage>
</organism>
<dbReference type="PANTHER" id="PTHR45947">
    <property type="entry name" value="SULFOQUINOVOSYL TRANSFERASE SQD2"/>
    <property type="match status" value="1"/>
</dbReference>
<dbReference type="Pfam" id="PF00534">
    <property type="entry name" value="Glycos_transf_1"/>
    <property type="match status" value="1"/>
</dbReference>
<dbReference type="RefSeq" id="WP_269878510.1">
    <property type="nucleotide sequence ID" value="NZ_JAPZVM010000009.1"/>
</dbReference>
<proteinExistence type="predicted"/>
<sequence>MQKNLKVLQLGKFYPITGGVEKVMYDLMTGLSEQGVDCDMLCALAGKGKLIKNVNEHARLVACRTWRKVAATMISPEMIFILRKICREYDVIHVHHPDPMACLALFCSGYKGKVILHWHSDIQKQKVLLRFYRPLQSWLIKRADKIVGTSPVYLSESPFLKGVQQKTVCVPIGIEPVCPEENRVKQIEERYPDKKIVFSLGRLVPYKGFRYLAEAARYLDDSYVILIGGTGPLKEELQAQIEREGLQGKVELLGRVSDEELPGYYGACRVFCLSSVQKTEAFGIVQIEAMSCGKPVVATRIPHSGVAWVNEHGFSGLDVEPENARLLAEAIACIAEKDEVYREYAAHAEQRYRELFTKECMIEKCLNIYREVWMK</sequence>
<protein>
    <submittedName>
        <fullName evidence="3">Glycosyltransferase family 4 protein</fullName>
    </submittedName>
</protein>
<keyword evidence="4" id="KW-1185">Reference proteome</keyword>
<dbReference type="EMBL" id="JAPZVM010000009">
    <property type="protein sequence ID" value="MCZ8373201.1"/>
    <property type="molecule type" value="Genomic_DNA"/>
</dbReference>
<dbReference type="SUPFAM" id="SSF53756">
    <property type="entry name" value="UDP-Glycosyltransferase/glycogen phosphorylase"/>
    <property type="match status" value="1"/>
</dbReference>
<evidence type="ECO:0000313" key="4">
    <source>
        <dbReference type="Proteomes" id="UP001141933"/>
    </source>
</evidence>
<dbReference type="InterPro" id="IPR001296">
    <property type="entry name" value="Glyco_trans_1"/>
</dbReference>
<dbReference type="Pfam" id="PF13439">
    <property type="entry name" value="Glyco_transf_4"/>
    <property type="match status" value="1"/>
</dbReference>
<evidence type="ECO:0000259" key="2">
    <source>
        <dbReference type="Pfam" id="PF13439"/>
    </source>
</evidence>
<accession>A0ABT4PJG6</accession>
<feature type="domain" description="Glycosyl transferase family 1" evidence="1">
    <location>
        <begin position="184"/>
        <end position="350"/>
    </location>
</feature>
<dbReference type="InterPro" id="IPR050194">
    <property type="entry name" value="Glycosyltransferase_grp1"/>
</dbReference>
<dbReference type="Proteomes" id="UP001141933">
    <property type="component" value="Unassembled WGS sequence"/>
</dbReference>
<dbReference type="Gene3D" id="3.40.50.2000">
    <property type="entry name" value="Glycogen Phosphorylase B"/>
    <property type="match status" value="2"/>
</dbReference>
<dbReference type="PANTHER" id="PTHR45947:SF3">
    <property type="entry name" value="SULFOQUINOVOSYL TRANSFERASE SQD2"/>
    <property type="match status" value="1"/>
</dbReference>